<keyword evidence="4" id="KW-1185">Reference proteome</keyword>
<feature type="transmembrane region" description="Helical" evidence="1">
    <location>
        <begin position="123"/>
        <end position="144"/>
    </location>
</feature>
<dbReference type="EMBL" id="JACJPY010000056">
    <property type="protein sequence ID" value="MBD2151536.1"/>
    <property type="molecule type" value="Genomic_DNA"/>
</dbReference>
<protein>
    <submittedName>
        <fullName evidence="3">DUF4339 domain-containing protein</fullName>
    </submittedName>
</protein>
<proteinExistence type="predicted"/>
<dbReference type="Proteomes" id="UP000631421">
    <property type="component" value="Unassembled WGS sequence"/>
</dbReference>
<sequence>MTLDKYLGFGVLLMWYYIQDGFEKGPVTLEEIKYLISQKIVGSGTFVWQSGMKSWVTLRETELGDILPRDTPPAFEGNTPPPIPNSTFYEGRDYNRVRDSDLDRNIAKFFFDFTYKRQISEAVGFHISHVILSLIIGGIVGGVLGKSGAGYEVIVVISITFALIYSSLITILIIHQKKLSSSYYMLAVLAGMLALISGTIGGLVPAAILLTKRGAS</sequence>
<dbReference type="RefSeq" id="WP_190351954.1">
    <property type="nucleotide sequence ID" value="NZ_JACJPY010000056.1"/>
</dbReference>
<feature type="transmembrane region" description="Helical" evidence="1">
    <location>
        <begin position="150"/>
        <end position="174"/>
    </location>
</feature>
<dbReference type="Pfam" id="PF14237">
    <property type="entry name" value="GYF_2"/>
    <property type="match status" value="1"/>
</dbReference>
<name>A0A926Z6Y0_9CYAN</name>
<keyword evidence="1" id="KW-0472">Membrane</keyword>
<comment type="caution">
    <text evidence="3">The sequence shown here is derived from an EMBL/GenBank/DDBJ whole genome shotgun (WGS) entry which is preliminary data.</text>
</comment>
<evidence type="ECO:0000313" key="3">
    <source>
        <dbReference type="EMBL" id="MBD2151536.1"/>
    </source>
</evidence>
<reference evidence="3" key="2">
    <citation type="submission" date="2020-08" db="EMBL/GenBank/DDBJ databases">
        <authorList>
            <person name="Chen M."/>
            <person name="Teng W."/>
            <person name="Zhao L."/>
            <person name="Hu C."/>
            <person name="Zhou Y."/>
            <person name="Han B."/>
            <person name="Song L."/>
            <person name="Shu W."/>
        </authorList>
    </citation>
    <scope>NUCLEOTIDE SEQUENCE</scope>
    <source>
        <strain evidence="3">FACHB-1277</strain>
    </source>
</reference>
<gene>
    <name evidence="3" type="ORF">H6F44_15610</name>
</gene>
<keyword evidence="1" id="KW-0812">Transmembrane</keyword>
<accession>A0A926Z6Y0</accession>
<feature type="domain" description="GYF" evidence="2">
    <location>
        <begin position="15"/>
        <end position="60"/>
    </location>
</feature>
<dbReference type="InterPro" id="IPR025640">
    <property type="entry name" value="GYF_2"/>
</dbReference>
<evidence type="ECO:0000256" key="1">
    <source>
        <dbReference type="SAM" id="Phobius"/>
    </source>
</evidence>
<dbReference type="AlphaFoldDB" id="A0A926Z6Y0"/>
<organism evidence="3 4">
    <name type="scientific">Pseudanabaena cinerea FACHB-1277</name>
    <dbReference type="NCBI Taxonomy" id="2949581"/>
    <lineage>
        <taxon>Bacteria</taxon>
        <taxon>Bacillati</taxon>
        <taxon>Cyanobacteriota</taxon>
        <taxon>Cyanophyceae</taxon>
        <taxon>Pseudanabaenales</taxon>
        <taxon>Pseudanabaenaceae</taxon>
        <taxon>Pseudanabaena</taxon>
        <taxon>Pseudanabaena cinerea</taxon>
    </lineage>
</organism>
<feature type="transmembrane region" description="Helical" evidence="1">
    <location>
        <begin position="186"/>
        <end position="210"/>
    </location>
</feature>
<evidence type="ECO:0000259" key="2">
    <source>
        <dbReference type="Pfam" id="PF14237"/>
    </source>
</evidence>
<reference evidence="3" key="1">
    <citation type="journal article" date="2015" name="ISME J.">
        <title>Draft Genome Sequence of Streptomyces incarnatus NRRL8089, which Produces the Nucleoside Antibiotic Sinefungin.</title>
        <authorList>
            <person name="Oshima K."/>
            <person name="Hattori M."/>
            <person name="Shimizu H."/>
            <person name="Fukuda K."/>
            <person name="Nemoto M."/>
            <person name="Inagaki K."/>
            <person name="Tamura T."/>
        </authorList>
    </citation>
    <scope>NUCLEOTIDE SEQUENCE</scope>
    <source>
        <strain evidence="3">FACHB-1277</strain>
    </source>
</reference>
<keyword evidence="1" id="KW-1133">Transmembrane helix</keyword>
<evidence type="ECO:0000313" key="4">
    <source>
        <dbReference type="Proteomes" id="UP000631421"/>
    </source>
</evidence>